<comment type="caution">
    <text evidence="1">The sequence shown here is derived from an EMBL/GenBank/DDBJ whole genome shotgun (WGS) entry which is preliminary data.</text>
</comment>
<reference evidence="1" key="1">
    <citation type="submission" date="2019-08" db="EMBL/GenBank/DDBJ databases">
        <authorList>
            <person name="Kucharzyk K."/>
            <person name="Murdoch R.W."/>
            <person name="Higgins S."/>
            <person name="Loffler F."/>
        </authorList>
    </citation>
    <scope>NUCLEOTIDE SEQUENCE</scope>
</reference>
<organism evidence="1">
    <name type="scientific">bioreactor metagenome</name>
    <dbReference type="NCBI Taxonomy" id="1076179"/>
    <lineage>
        <taxon>unclassified sequences</taxon>
        <taxon>metagenomes</taxon>
        <taxon>ecological metagenomes</taxon>
    </lineage>
</organism>
<name>A0A645DLE2_9ZZZZ</name>
<gene>
    <name evidence="1" type="ORF">SDC9_137381</name>
</gene>
<protein>
    <submittedName>
        <fullName evidence="1">Uncharacterized protein</fullName>
    </submittedName>
</protein>
<evidence type="ECO:0000313" key="1">
    <source>
        <dbReference type="EMBL" id="MPM90260.1"/>
    </source>
</evidence>
<proteinExistence type="predicted"/>
<sequence length="153" mass="16574">MVEDVSQQNGVALQLGIPAPLPGELPLDILGAVIGIGEITPLLPPLQIIYTPSEDICDDLPVYVGNDRALGLPGEYQQRPVKRIAEVLLIAAKVFLPEDLALKELAPPAVVKHHIIGVVAVFKFFPEFFTFSAEGFIAHFDKTRLRSVGKIVA</sequence>
<dbReference type="EMBL" id="VSSQ01037541">
    <property type="protein sequence ID" value="MPM90260.1"/>
    <property type="molecule type" value="Genomic_DNA"/>
</dbReference>
<accession>A0A645DLE2</accession>
<dbReference type="AlphaFoldDB" id="A0A645DLE2"/>